<evidence type="ECO:0000313" key="9">
    <source>
        <dbReference type="Proteomes" id="UP000323708"/>
    </source>
</evidence>
<keyword evidence="2 5" id="KW-0808">Transferase</keyword>
<evidence type="ECO:0000256" key="2">
    <source>
        <dbReference type="ARBA" id="ARBA00022679"/>
    </source>
</evidence>
<dbReference type="RefSeq" id="WP_149612833.1">
    <property type="nucleotide sequence ID" value="NZ_VTUX01000010.1"/>
</dbReference>
<dbReference type="EMBL" id="VTUX01000010">
    <property type="protein sequence ID" value="KAA1188368.1"/>
    <property type="molecule type" value="Genomic_DNA"/>
</dbReference>
<feature type="domain" description="Methyltransferase small" evidence="6">
    <location>
        <begin position="107"/>
        <end position="192"/>
    </location>
</feature>
<dbReference type="EC" id="2.1.1.297" evidence="5"/>
<dbReference type="PROSITE" id="PS00092">
    <property type="entry name" value="N6_MTASE"/>
    <property type="match status" value="1"/>
</dbReference>
<dbReference type="Proteomes" id="UP000323708">
    <property type="component" value="Unassembled WGS sequence"/>
</dbReference>
<keyword evidence="1 5" id="KW-0489">Methyltransferase</keyword>
<dbReference type="PANTHER" id="PTHR18895:SF74">
    <property type="entry name" value="MTRF1L RELEASE FACTOR GLUTAMINE METHYLTRANSFERASE"/>
    <property type="match status" value="1"/>
</dbReference>
<comment type="caution">
    <text evidence="8">The sequence shown here is derived from an EMBL/GenBank/DDBJ whole genome shotgun (WGS) entry which is preliminary data.</text>
</comment>
<comment type="catalytic activity">
    <reaction evidence="4 5">
        <text>L-glutaminyl-[peptide chain release factor] + S-adenosyl-L-methionine = N(5)-methyl-L-glutaminyl-[peptide chain release factor] + S-adenosyl-L-homocysteine + H(+)</text>
        <dbReference type="Rhea" id="RHEA:42896"/>
        <dbReference type="Rhea" id="RHEA-COMP:10271"/>
        <dbReference type="Rhea" id="RHEA-COMP:10272"/>
        <dbReference type="ChEBI" id="CHEBI:15378"/>
        <dbReference type="ChEBI" id="CHEBI:30011"/>
        <dbReference type="ChEBI" id="CHEBI:57856"/>
        <dbReference type="ChEBI" id="CHEBI:59789"/>
        <dbReference type="ChEBI" id="CHEBI:61891"/>
        <dbReference type="EC" id="2.1.1.297"/>
    </reaction>
</comment>
<feature type="binding site" evidence="5">
    <location>
        <position position="182"/>
    </location>
    <ligand>
        <name>S-adenosyl-L-methionine</name>
        <dbReference type="ChEBI" id="CHEBI:59789"/>
    </ligand>
</feature>
<comment type="function">
    <text evidence="5">Methylates the class 1 translation termination release factors RF1/PrfA and RF2/PrfB on the glutamine residue of the universally conserved GGQ motif.</text>
</comment>
<feature type="binding site" evidence="5">
    <location>
        <begin position="182"/>
        <end position="185"/>
    </location>
    <ligand>
        <name>substrate</name>
    </ligand>
</feature>
<sequence>MDTVQDVLRSASGLPGDSPVRDAEILLAHCLGKPRSWLYTWPEAQVSADTLSQFNTLLQRRREGEPVAYLTGRREFWSLDLRVAPSTLIPRPETETLVEWALQLPLPGDARVLDLGTGSGAIALALASERPAWRVSGVDKHAAAVDLARENAQRCELSQVRFQQSDWFSHVEERDFHLLVSNPPYISEGDVHLSQGDLRFEPESALVSAQEGLRDLASLAEQAPAYLCDGGWLLLEHGFDQGAAVRDLLTRYGFEDVATRHDLAGLERISGGRRGAE</sequence>
<feature type="binding site" evidence="5">
    <location>
        <position position="139"/>
    </location>
    <ligand>
        <name>S-adenosyl-L-methionine</name>
        <dbReference type="ChEBI" id="CHEBI:59789"/>
    </ligand>
</feature>
<evidence type="ECO:0000256" key="1">
    <source>
        <dbReference type="ARBA" id="ARBA00022603"/>
    </source>
</evidence>
<dbReference type="InterPro" id="IPR029063">
    <property type="entry name" value="SAM-dependent_MTases_sf"/>
</dbReference>
<dbReference type="Pfam" id="PF17827">
    <property type="entry name" value="PrmC_N"/>
    <property type="match status" value="1"/>
</dbReference>
<evidence type="ECO:0000256" key="4">
    <source>
        <dbReference type="ARBA" id="ARBA00048391"/>
    </source>
</evidence>
<dbReference type="FunFam" id="3.40.50.150:FF:000053">
    <property type="entry name" value="Release factor glutamine methyltransferase"/>
    <property type="match status" value="1"/>
</dbReference>
<feature type="binding site" evidence="5">
    <location>
        <begin position="116"/>
        <end position="120"/>
    </location>
    <ligand>
        <name>S-adenosyl-L-methionine</name>
        <dbReference type="ChEBI" id="CHEBI:59789"/>
    </ligand>
</feature>
<name>A0A5B0WPI7_9GAMM</name>
<dbReference type="HAMAP" id="MF_02126">
    <property type="entry name" value="RF_methyltr_PrmC"/>
    <property type="match status" value="1"/>
</dbReference>
<dbReference type="InterPro" id="IPR007848">
    <property type="entry name" value="Small_mtfrase_dom"/>
</dbReference>
<evidence type="ECO:0000256" key="5">
    <source>
        <dbReference type="HAMAP-Rule" id="MF_02126"/>
    </source>
</evidence>
<dbReference type="Gene3D" id="3.40.50.150">
    <property type="entry name" value="Vaccinia Virus protein VP39"/>
    <property type="match status" value="1"/>
</dbReference>
<dbReference type="GO" id="GO:0032259">
    <property type="term" value="P:methylation"/>
    <property type="evidence" value="ECO:0007669"/>
    <property type="project" value="UniProtKB-KW"/>
</dbReference>
<dbReference type="AlphaFoldDB" id="A0A5B0WPI7"/>
<feature type="domain" description="Release factor glutamine methyltransferase N-terminal" evidence="7">
    <location>
        <begin position="17"/>
        <end position="72"/>
    </location>
</feature>
<dbReference type="SUPFAM" id="SSF53335">
    <property type="entry name" value="S-adenosyl-L-methionine-dependent methyltransferases"/>
    <property type="match status" value="1"/>
</dbReference>
<organism evidence="8 9">
    <name type="scientific">Pseudohalioglobus sediminis</name>
    <dbReference type="NCBI Taxonomy" id="2606449"/>
    <lineage>
        <taxon>Bacteria</taxon>
        <taxon>Pseudomonadati</taxon>
        <taxon>Pseudomonadota</taxon>
        <taxon>Gammaproteobacteria</taxon>
        <taxon>Cellvibrionales</taxon>
        <taxon>Halieaceae</taxon>
        <taxon>Pseudohalioglobus</taxon>
    </lineage>
</organism>
<evidence type="ECO:0000259" key="7">
    <source>
        <dbReference type="Pfam" id="PF17827"/>
    </source>
</evidence>
<evidence type="ECO:0000256" key="3">
    <source>
        <dbReference type="ARBA" id="ARBA00022691"/>
    </source>
</evidence>
<dbReference type="NCBIfam" id="TIGR00536">
    <property type="entry name" value="hemK_fam"/>
    <property type="match status" value="1"/>
</dbReference>
<feature type="binding site" evidence="5">
    <location>
        <position position="167"/>
    </location>
    <ligand>
        <name>S-adenosyl-L-methionine</name>
        <dbReference type="ChEBI" id="CHEBI:59789"/>
    </ligand>
</feature>
<dbReference type="PANTHER" id="PTHR18895">
    <property type="entry name" value="HEMK METHYLTRANSFERASE"/>
    <property type="match status" value="1"/>
</dbReference>
<dbReference type="NCBIfam" id="TIGR03534">
    <property type="entry name" value="RF_mod_PrmC"/>
    <property type="match status" value="1"/>
</dbReference>
<dbReference type="InterPro" id="IPR004556">
    <property type="entry name" value="HemK-like"/>
</dbReference>
<comment type="similarity">
    <text evidence="5">Belongs to the protein N5-glutamine methyltransferase family. PrmC subfamily.</text>
</comment>
<evidence type="ECO:0000259" key="6">
    <source>
        <dbReference type="Pfam" id="PF05175"/>
    </source>
</evidence>
<dbReference type="InterPro" id="IPR050320">
    <property type="entry name" value="N5-glutamine_MTase"/>
</dbReference>
<evidence type="ECO:0000313" key="8">
    <source>
        <dbReference type="EMBL" id="KAA1188368.1"/>
    </source>
</evidence>
<gene>
    <name evidence="5 8" type="primary">prmC</name>
    <name evidence="8" type="ORF">F0M18_17865</name>
</gene>
<reference evidence="8 9" key="1">
    <citation type="submission" date="2019-09" db="EMBL/GenBank/DDBJ databases">
        <authorList>
            <person name="Chen X.-Y."/>
        </authorList>
    </citation>
    <scope>NUCLEOTIDE SEQUENCE [LARGE SCALE GENOMIC DNA]</scope>
    <source>
        <strain evidence="8 9">NY5</strain>
    </source>
</reference>
<dbReference type="InterPro" id="IPR040758">
    <property type="entry name" value="PrmC_N"/>
</dbReference>
<dbReference type="GO" id="GO:0003676">
    <property type="term" value="F:nucleic acid binding"/>
    <property type="evidence" value="ECO:0007669"/>
    <property type="project" value="InterPro"/>
</dbReference>
<dbReference type="Pfam" id="PF05175">
    <property type="entry name" value="MTS"/>
    <property type="match status" value="1"/>
</dbReference>
<dbReference type="Gene3D" id="1.10.8.10">
    <property type="entry name" value="DNA helicase RuvA subunit, C-terminal domain"/>
    <property type="match status" value="1"/>
</dbReference>
<keyword evidence="9" id="KW-1185">Reference proteome</keyword>
<dbReference type="CDD" id="cd02440">
    <property type="entry name" value="AdoMet_MTases"/>
    <property type="match status" value="1"/>
</dbReference>
<dbReference type="GO" id="GO:0102559">
    <property type="term" value="F:peptide chain release factor N(5)-glutamine methyltransferase activity"/>
    <property type="evidence" value="ECO:0007669"/>
    <property type="project" value="UniProtKB-EC"/>
</dbReference>
<accession>A0A5B0WPI7</accession>
<protein>
    <recommendedName>
        <fullName evidence="5">Release factor glutamine methyltransferase</fullName>
        <shortName evidence="5">RF MTase</shortName>
        <ecNumber evidence="5">2.1.1.297</ecNumber>
    </recommendedName>
    <alternativeName>
        <fullName evidence="5">N5-glutamine methyltransferase PrmC</fullName>
    </alternativeName>
    <alternativeName>
        <fullName evidence="5">Protein-(glutamine-N5) MTase PrmC</fullName>
    </alternativeName>
    <alternativeName>
        <fullName evidence="5">Protein-glutamine N-methyltransferase PrmC</fullName>
    </alternativeName>
</protein>
<dbReference type="InterPro" id="IPR002052">
    <property type="entry name" value="DNA_methylase_N6_adenine_CS"/>
</dbReference>
<keyword evidence="3 5" id="KW-0949">S-adenosyl-L-methionine</keyword>
<proteinExistence type="inferred from homology"/>
<dbReference type="InterPro" id="IPR019874">
    <property type="entry name" value="RF_methyltr_PrmC"/>
</dbReference>